<keyword evidence="1" id="KW-0732">Signal</keyword>
<dbReference type="CDD" id="cd08250">
    <property type="entry name" value="Mgc45594_like"/>
    <property type="match status" value="1"/>
</dbReference>
<reference evidence="3 4" key="2">
    <citation type="journal article" date="2011" name="Genome Res.">
        <title>Chromosome and gene copy number variation allow major structural change between species and strains of Leishmania.</title>
        <authorList>
            <person name="Rogers M.B."/>
            <person name="Hilley J.D."/>
            <person name="Dickens N.J."/>
            <person name="Wilkes J."/>
            <person name="Bates P.A."/>
            <person name="Depledge D.P."/>
            <person name="Harris D."/>
            <person name="Her Y."/>
            <person name="Herzyk P."/>
            <person name="Imamura H."/>
            <person name="Otto T.D."/>
            <person name="Sanders M."/>
            <person name="Seeger K."/>
            <person name="Dujardin J.C."/>
            <person name="Berriman M."/>
            <person name="Smith D.F."/>
            <person name="Hertz-Fowler C."/>
            <person name="Mottram J.C."/>
        </authorList>
    </citation>
    <scope>NUCLEOTIDE SEQUENCE [LARGE SCALE GENOMIC DNA]</scope>
    <source>
        <strain evidence="4">MHOM/IL/81/Friedlin</strain>
    </source>
</reference>
<dbReference type="InterPro" id="IPR011032">
    <property type="entry name" value="GroES-like_sf"/>
</dbReference>
<dbReference type="InterPro" id="IPR013154">
    <property type="entry name" value="ADH-like_N"/>
</dbReference>
<evidence type="ECO:0000313" key="4">
    <source>
        <dbReference type="Proteomes" id="UP000000542"/>
    </source>
</evidence>
<dbReference type="Proteomes" id="UP000000542">
    <property type="component" value="Chromosome 13"/>
</dbReference>
<dbReference type="InterPro" id="IPR051397">
    <property type="entry name" value="Zn-ADH-like_protein"/>
</dbReference>
<dbReference type="InterPro" id="IPR020843">
    <property type="entry name" value="ER"/>
</dbReference>
<dbReference type="VEuPathDB" id="TriTrypDB:LmjF.13.0720"/>
<sequence length="392" mass="41977">MSSASIVALSLSLSFSLGLLRSLGSARHIRYGHPHTNTSAYGGRHPRMQVMAAAARTYRHIVARELSTNFRAVASIVEAPFPTVLHPKAILVKNKYLGVNASDINFTAGIYQPDVRPPFACGFEAVGEVVDVGSGVKDLKAGAAVVTQSYGAFAEYQVVARRHAKPIPRVAREYLPLDLSATTASIALEHVLKPQPGERAVVTAAAGGTGQFAVQLLKHVYGCSVVGTCSSPSKEVFLTNTLKCDGVVNYKAEGGDTAAAFLRCYPRGVNIAYESVGGDLLEAVIQSLAPRGRILSLGCVSTYQCGSIEAACPSRKPLPLQLLAKSASLSTFFLPHFAKYGQLHFDRLCALHEQGLVQCCIDPTTFEGLEGVYDAIDWMFEQKNCGKVMVEL</sequence>
<dbReference type="VEuPathDB" id="TriTrypDB:LMJSD75_130011300"/>
<name>Q4QG82_LEIMA</name>
<dbReference type="SUPFAM" id="SSF51735">
    <property type="entry name" value="NAD(P)-binding Rossmann-fold domains"/>
    <property type="match status" value="1"/>
</dbReference>
<dbReference type="RefSeq" id="XP_001681816.1">
    <property type="nucleotide sequence ID" value="XM_001681764.1"/>
</dbReference>
<evidence type="ECO:0000313" key="3">
    <source>
        <dbReference type="EMBL" id="CAJ02691.1"/>
    </source>
</evidence>
<evidence type="ECO:0000256" key="1">
    <source>
        <dbReference type="SAM" id="SignalP"/>
    </source>
</evidence>
<dbReference type="SMART" id="SM00829">
    <property type="entry name" value="PKS_ER"/>
    <property type="match status" value="1"/>
</dbReference>
<dbReference type="InParanoid" id="Q4QG82"/>
<dbReference type="PANTHER" id="PTHR43677">
    <property type="entry name" value="SHORT-CHAIN DEHYDROGENASE/REDUCTASE"/>
    <property type="match status" value="1"/>
</dbReference>
<dbReference type="SUPFAM" id="SSF50129">
    <property type="entry name" value="GroES-like"/>
    <property type="match status" value="1"/>
</dbReference>
<dbReference type="EMBL" id="FR796409">
    <property type="protein sequence ID" value="CAJ02691.1"/>
    <property type="molecule type" value="Genomic_DNA"/>
</dbReference>
<gene>
    <name evidence="3" type="ORF">LMJF_13_0720</name>
</gene>
<dbReference type="Gene3D" id="3.90.180.10">
    <property type="entry name" value="Medium-chain alcohol dehydrogenases, catalytic domain"/>
    <property type="match status" value="1"/>
</dbReference>
<feature type="chain" id="PRO_5004242100" evidence="1">
    <location>
        <begin position="27"/>
        <end position="392"/>
    </location>
</feature>
<proteinExistence type="predicted"/>
<dbReference type="GeneID" id="5650101"/>
<dbReference type="OMA" id="MGCDRVI"/>
<protein>
    <submittedName>
        <fullName evidence="3">Oxidoreductase-like protein</fullName>
    </submittedName>
</protein>
<dbReference type="InterPro" id="IPR013149">
    <property type="entry name" value="ADH-like_C"/>
</dbReference>
<reference evidence="3 4" key="1">
    <citation type="journal article" date="2005" name="Science">
        <title>The genome of the kinetoplastid parasite, Leishmania major.</title>
        <authorList>
            <person name="Ivens A.C."/>
            <person name="Peacock C.S."/>
            <person name="Worthey E.A."/>
            <person name="Murphy L."/>
            <person name="Aggarwal G."/>
            <person name="Berriman M."/>
            <person name="Sisk E."/>
            <person name="Rajandream M.A."/>
            <person name="Adlem E."/>
            <person name="Aert R."/>
            <person name="Anupama A."/>
            <person name="Apostolou Z."/>
            <person name="Attipoe P."/>
            <person name="Bason N."/>
            <person name="Bauser C."/>
            <person name="Beck A."/>
            <person name="Beverley S.M."/>
            <person name="Bianchettin G."/>
            <person name="Borzym K."/>
            <person name="Bothe G."/>
            <person name="Bruschi C.V."/>
            <person name="Collins M."/>
            <person name="Cadag E."/>
            <person name="Ciarloni L."/>
            <person name="Clayton C."/>
            <person name="Coulson R.M."/>
            <person name="Cronin A."/>
            <person name="Cruz A.K."/>
            <person name="Davies R.M."/>
            <person name="De Gaudenzi J."/>
            <person name="Dobson D.E."/>
            <person name="Duesterhoeft A."/>
            <person name="Fazelina G."/>
            <person name="Fosker N."/>
            <person name="Frasch A.C."/>
            <person name="Fraser A."/>
            <person name="Fuchs M."/>
            <person name="Gabel C."/>
            <person name="Goble A."/>
            <person name="Goffeau A."/>
            <person name="Harris D."/>
            <person name="Hertz-Fowler C."/>
            <person name="Hilbert H."/>
            <person name="Horn D."/>
            <person name="Huang Y."/>
            <person name="Klages S."/>
            <person name="Knights A."/>
            <person name="Kube M."/>
            <person name="Larke N."/>
            <person name="Litvin L."/>
            <person name="Lord A."/>
            <person name="Louie T."/>
            <person name="Marra M."/>
            <person name="Masuy D."/>
            <person name="Matthews K."/>
            <person name="Michaeli S."/>
            <person name="Mottram J.C."/>
            <person name="Muller-Auer S."/>
            <person name="Munden H."/>
            <person name="Nelson S."/>
            <person name="Norbertczak H."/>
            <person name="Oliver K."/>
            <person name="O'neil S."/>
            <person name="Pentony M."/>
            <person name="Pohl T.M."/>
            <person name="Price C."/>
            <person name="Purnelle B."/>
            <person name="Quail M.A."/>
            <person name="Rabbinowitsch E."/>
            <person name="Reinhardt R."/>
            <person name="Rieger M."/>
            <person name="Rinta J."/>
            <person name="Robben J."/>
            <person name="Robertson L."/>
            <person name="Ruiz J.C."/>
            <person name="Rutter S."/>
            <person name="Saunders D."/>
            <person name="Schafer M."/>
            <person name="Schein J."/>
            <person name="Schwartz D.C."/>
            <person name="Seeger K."/>
            <person name="Seyler A."/>
            <person name="Sharp S."/>
            <person name="Shin H."/>
            <person name="Sivam D."/>
            <person name="Squares R."/>
            <person name="Squares S."/>
            <person name="Tosato V."/>
            <person name="Vogt C."/>
            <person name="Volckaert G."/>
            <person name="Wambutt R."/>
            <person name="Warren T."/>
            <person name="Wedler H."/>
            <person name="Woodward J."/>
            <person name="Zhou S."/>
            <person name="Zimmermann W."/>
            <person name="Smith D.F."/>
            <person name="Blackwell J.M."/>
            <person name="Stuart K.D."/>
            <person name="Barrell B."/>
            <person name="Myler P.J."/>
        </authorList>
    </citation>
    <scope>NUCLEOTIDE SEQUENCE [LARGE SCALE GENOMIC DNA]</scope>
    <source>
        <strain evidence="4">MHOM/IL/81/Friedlin</strain>
    </source>
</reference>
<feature type="domain" description="Enoyl reductase (ER)" evidence="2">
    <location>
        <begin position="71"/>
        <end position="390"/>
    </location>
</feature>
<dbReference type="KEGG" id="lma:LMJF_13_0720"/>
<dbReference type="AlphaFoldDB" id="Q4QG82"/>
<accession>Q4QG82</accession>
<feature type="signal peptide" evidence="1">
    <location>
        <begin position="1"/>
        <end position="26"/>
    </location>
</feature>
<dbReference type="eggNOG" id="KOG1196">
    <property type="taxonomic scope" value="Eukaryota"/>
</dbReference>
<dbReference type="VEuPathDB" id="TriTrypDB:LMJFC_130012600"/>
<dbReference type="InterPro" id="IPR036291">
    <property type="entry name" value="NAD(P)-bd_dom_sf"/>
</dbReference>
<dbReference type="PANTHER" id="PTHR43677:SF3">
    <property type="entry name" value="PROSTAGLANDIN REDUCTASE 3"/>
    <property type="match status" value="1"/>
</dbReference>
<dbReference type="Pfam" id="PF08240">
    <property type="entry name" value="ADH_N"/>
    <property type="match status" value="1"/>
</dbReference>
<dbReference type="VEuPathDB" id="TriTrypDB:LMJLV39_130011200"/>
<evidence type="ECO:0000259" key="2">
    <source>
        <dbReference type="SMART" id="SM00829"/>
    </source>
</evidence>
<dbReference type="HOGENOM" id="CLU_026673_3_1_1"/>
<dbReference type="STRING" id="5664.Q4QG82"/>
<dbReference type="Pfam" id="PF00107">
    <property type="entry name" value="ADH_zinc_N"/>
    <property type="match status" value="1"/>
</dbReference>
<dbReference type="FunCoup" id="Q4QG82">
    <property type="interactions" value="63"/>
</dbReference>
<keyword evidence="4" id="KW-1185">Reference proteome</keyword>
<dbReference type="Gene3D" id="3.40.50.720">
    <property type="entry name" value="NAD(P)-binding Rossmann-like Domain"/>
    <property type="match status" value="1"/>
</dbReference>
<dbReference type="GO" id="GO:0016491">
    <property type="term" value="F:oxidoreductase activity"/>
    <property type="evidence" value="ECO:0000318"/>
    <property type="project" value="GO_Central"/>
</dbReference>
<organism evidence="3 4">
    <name type="scientific">Leishmania major</name>
    <dbReference type="NCBI Taxonomy" id="5664"/>
    <lineage>
        <taxon>Eukaryota</taxon>
        <taxon>Discoba</taxon>
        <taxon>Euglenozoa</taxon>
        <taxon>Kinetoplastea</taxon>
        <taxon>Metakinetoplastina</taxon>
        <taxon>Trypanosomatida</taxon>
        <taxon>Trypanosomatidae</taxon>
        <taxon>Leishmaniinae</taxon>
        <taxon>Leishmania</taxon>
    </lineage>
</organism>